<organism evidence="2 3">
    <name type="scientific">Amycolatopsis bullii</name>
    <dbReference type="NCBI Taxonomy" id="941987"/>
    <lineage>
        <taxon>Bacteria</taxon>
        <taxon>Bacillati</taxon>
        <taxon>Actinomycetota</taxon>
        <taxon>Actinomycetes</taxon>
        <taxon>Pseudonocardiales</taxon>
        <taxon>Pseudonocardiaceae</taxon>
        <taxon>Amycolatopsis</taxon>
    </lineage>
</organism>
<evidence type="ECO:0000256" key="1">
    <source>
        <dbReference type="SAM" id="MobiDB-lite"/>
    </source>
</evidence>
<feature type="region of interest" description="Disordered" evidence="1">
    <location>
        <begin position="1"/>
        <end position="65"/>
    </location>
</feature>
<reference evidence="3" key="1">
    <citation type="journal article" date="2019" name="Int. J. Syst. Evol. Microbiol.">
        <title>The Global Catalogue of Microorganisms (GCM) 10K type strain sequencing project: providing services to taxonomists for standard genome sequencing and annotation.</title>
        <authorList>
            <consortium name="The Broad Institute Genomics Platform"/>
            <consortium name="The Broad Institute Genome Sequencing Center for Infectious Disease"/>
            <person name="Wu L."/>
            <person name="Ma J."/>
        </authorList>
    </citation>
    <scope>NUCLEOTIDE SEQUENCE [LARGE SCALE GENOMIC DNA]</scope>
    <source>
        <strain evidence="3">CGMCC 4.7680</strain>
    </source>
</reference>
<evidence type="ECO:0000313" key="2">
    <source>
        <dbReference type="EMBL" id="GHG03849.1"/>
    </source>
</evidence>
<gene>
    <name evidence="2" type="ORF">GCM10017567_19730</name>
</gene>
<dbReference type="Proteomes" id="UP000649955">
    <property type="component" value="Unassembled WGS sequence"/>
</dbReference>
<comment type="caution">
    <text evidence="2">The sequence shown here is derived from an EMBL/GenBank/DDBJ whole genome shotgun (WGS) entry which is preliminary data.</text>
</comment>
<dbReference type="EMBL" id="BNAW01000005">
    <property type="protein sequence ID" value="GHG03849.1"/>
    <property type="molecule type" value="Genomic_DNA"/>
</dbReference>
<name>A0ABQ3K9P9_9PSEU</name>
<evidence type="ECO:0000313" key="3">
    <source>
        <dbReference type="Proteomes" id="UP000649955"/>
    </source>
</evidence>
<protein>
    <submittedName>
        <fullName evidence="2">Uncharacterized protein</fullName>
    </submittedName>
</protein>
<keyword evidence="3" id="KW-1185">Reference proteome</keyword>
<accession>A0ABQ3K9P9</accession>
<sequence>MTPEGLIGQQLTVERPAGTNRCGDPLAATGHSSMAPGGSSETTHGHGDSGRPHAAPHPSQRVGGTVRVEVACYGSDRAAA</sequence>
<proteinExistence type="predicted"/>